<gene>
    <name evidence="3" type="ORF">SAMN05444682_1045</name>
</gene>
<dbReference type="InterPro" id="IPR025832">
    <property type="entry name" value="GxGYxYP_C"/>
</dbReference>
<dbReference type="Proteomes" id="UP000198670">
    <property type="component" value="Unassembled WGS sequence"/>
</dbReference>
<evidence type="ECO:0000313" key="4">
    <source>
        <dbReference type="Proteomes" id="UP000198670"/>
    </source>
</evidence>
<organism evidence="3 4">
    <name type="scientific">Parapedobacter indicus</name>
    <dbReference type="NCBI Taxonomy" id="1477437"/>
    <lineage>
        <taxon>Bacteria</taxon>
        <taxon>Pseudomonadati</taxon>
        <taxon>Bacteroidota</taxon>
        <taxon>Sphingobacteriia</taxon>
        <taxon>Sphingobacteriales</taxon>
        <taxon>Sphingobacteriaceae</taxon>
        <taxon>Parapedobacter</taxon>
    </lineage>
</organism>
<dbReference type="InterPro" id="IPR038410">
    <property type="entry name" value="GxGYxYP_C_sf"/>
</dbReference>
<dbReference type="InterPro" id="IPR048309">
    <property type="entry name" value="GxGYxYP_N_3rd"/>
</dbReference>
<dbReference type="OrthoDB" id="3799094at2"/>
<accession>A0A1I3IAQ6</accession>
<keyword evidence="4" id="KW-1185">Reference proteome</keyword>
<proteinExistence type="predicted"/>
<dbReference type="PANTHER" id="PTHR37321:SF1">
    <property type="entry name" value="EXPORTED PROTEIN"/>
    <property type="match status" value="1"/>
</dbReference>
<dbReference type="STRING" id="1477437.SAMN05444682_1045"/>
<dbReference type="AlphaFoldDB" id="A0A1I3IAQ6"/>
<dbReference type="Pfam" id="PF14323">
    <property type="entry name" value="GxGYxYP_C"/>
    <property type="match status" value="1"/>
</dbReference>
<evidence type="ECO:0000259" key="1">
    <source>
        <dbReference type="Pfam" id="PF14323"/>
    </source>
</evidence>
<evidence type="ECO:0000259" key="2">
    <source>
        <dbReference type="Pfam" id="PF20958"/>
    </source>
</evidence>
<dbReference type="Gene3D" id="3.20.20.490">
    <property type="entry name" value="GxGYxYP glycoside hydrolase, C-terminal domain"/>
    <property type="match status" value="1"/>
</dbReference>
<protein>
    <submittedName>
        <fullName evidence="3">GxGYxY sequence motif-containing protein</fullName>
    </submittedName>
</protein>
<reference evidence="3 4" key="1">
    <citation type="submission" date="2016-10" db="EMBL/GenBank/DDBJ databases">
        <authorList>
            <person name="de Groot N.N."/>
        </authorList>
    </citation>
    <scope>NUCLEOTIDE SEQUENCE [LARGE SCALE GENOMIC DNA]</scope>
    <source>
        <strain evidence="3 4">RK1</strain>
    </source>
</reference>
<feature type="domain" description="GxGYxYP putative glycoside hydrolase third N-terminal" evidence="2">
    <location>
        <begin position="225"/>
        <end position="305"/>
    </location>
</feature>
<evidence type="ECO:0000313" key="3">
    <source>
        <dbReference type="EMBL" id="SFI44863.1"/>
    </source>
</evidence>
<name>A0A1I3IAQ6_9SPHI</name>
<dbReference type="Pfam" id="PF20958">
    <property type="entry name" value="GxGYxYP_N_3rd"/>
    <property type="match status" value="1"/>
</dbReference>
<dbReference type="EMBL" id="FOQO01000004">
    <property type="protein sequence ID" value="SFI44863.1"/>
    <property type="molecule type" value="Genomic_DNA"/>
</dbReference>
<dbReference type="PANTHER" id="PTHR37321">
    <property type="entry name" value="EXPORTED PROTEIN-RELATED"/>
    <property type="match status" value="1"/>
</dbReference>
<feature type="domain" description="GxGYxYP putative glycoside hydrolase C-terminal" evidence="1">
    <location>
        <begin position="327"/>
        <end position="537"/>
    </location>
</feature>
<sequence>MFNSMYLSILIAVLCLSGCKKTSPSAPADLPEPVTVHPGTIYHIDMEGKDLYDLFMVVSLQGNVNRETPYLWILKNPIVEYDGPGAMVDRSFWLNTINDREKVAFEDPYLLVRDFANRGIRGCVLYDDDLFGDYVSGARHPQPNDNLVAKLNVTAMLCAHYGAIALTKGQYETLTSVYGVKLPILDNTTTDKFDSWLGCYRYAAEVAYPEPAITSIANNSHYCLGMFDFLVKNKMFIINMKGDASLLEQNFTDEIFDRVPGPSPVYGIWNVTGGAPGEDAFMRYLNSRGKYCIPNFEAFNISYTSGLPPYVPEKSETVRGLTFDPSKKYICFTETDGDNYEFIQQVFPIRFDTPQRGGFPIAWEIASTLCELDPVAARWFYTQIGQNSYVNPVTGAGYYKYPLPEAFNEAYFRVTDEYMEKAKYRTIRTMEYHFESGRPLTDIPHVEGVFCGYGHADPARPAVDENSKSHELYNDKPIFINYSYQDMAQISAYNGPAPAFFSVACVYTPPSDIIQTIHSLSSDWIVVSPGELVDLYKQYTSIQHHE</sequence>